<reference evidence="2 3" key="1">
    <citation type="submission" date="2014-07" db="EMBL/GenBank/DDBJ databases">
        <title>Methanogenic archaea and the global carbon cycle.</title>
        <authorList>
            <person name="Henriksen J.R."/>
            <person name="Luke J."/>
            <person name="Reinhart S."/>
            <person name="Benedict M.N."/>
            <person name="Youngblut N.D."/>
            <person name="Metcalf M.E."/>
            <person name="Whitaker R.J."/>
            <person name="Metcalf W.W."/>
        </authorList>
    </citation>
    <scope>NUCLEOTIDE SEQUENCE [LARGE SCALE GENOMIC DNA]</scope>
    <source>
        <strain evidence="2 3">Z-7289</strain>
    </source>
</reference>
<dbReference type="EMBL" id="CP009515">
    <property type="protein sequence ID" value="AKB75002.1"/>
    <property type="molecule type" value="Genomic_DNA"/>
</dbReference>
<proteinExistence type="predicted"/>
<evidence type="ECO:0000256" key="1">
    <source>
        <dbReference type="SAM" id="Phobius"/>
    </source>
</evidence>
<keyword evidence="3" id="KW-1185">Reference proteome</keyword>
<dbReference type="Proteomes" id="UP000033072">
    <property type="component" value="Chromosome"/>
</dbReference>
<feature type="transmembrane region" description="Helical" evidence="1">
    <location>
        <begin position="20"/>
        <end position="45"/>
    </location>
</feature>
<keyword evidence="1" id="KW-0472">Membrane</keyword>
<organism evidence="2 3">
    <name type="scientific">Methanosarcina lacustris Z-7289</name>
    <dbReference type="NCBI Taxonomy" id="1434111"/>
    <lineage>
        <taxon>Archaea</taxon>
        <taxon>Methanobacteriati</taxon>
        <taxon>Methanobacteriota</taxon>
        <taxon>Stenosarchaea group</taxon>
        <taxon>Methanomicrobia</taxon>
        <taxon>Methanosarcinales</taxon>
        <taxon>Methanosarcinaceae</taxon>
        <taxon>Methanosarcina</taxon>
    </lineage>
</organism>
<protein>
    <submittedName>
        <fullName evidence="2">Uncharacterized protein</fullName>
    </submittedName>
</protein>
<accession>A0A0E3S6Q7</accession>
<evidence type="ECO:0000313" key="3">
    <source>
        <dbReference type="Proteomes" id="UP000033072"/>
    </source>
</evidence>
<name>A0A0E3S6Q7_9EURY</name>
<keyword evidence="1" id="KW-0812">Transmembrane</keyword>
<dbReference type="HOGENOM" id="CLU_2392909_0_0_2"/>
<evidence type="ECO:0000313" key="2">
    <source>
        <dbReference type="EMBL" id="AKB75002.1"/>
    </source>
</evidence>
<sequence length="93" mass="11161">MFGKAQPEIRSNSRTNSLALSFSIELFLFRPFSSFFVLFSSFFPFPFSSFFLPFSSFFSSFFFLFLPFFLPFSFLFSLSFFFIPRHSIFFRLF</sequence>
<keyword evidence="1" id="KW-1133">Transmembrane helix</keyword>
<dbReference type="KEGG" id="mls:MSLAZ_1741"/>
<dbReference type="AlphaFoldDB" id="A0A0E3S6Q7"/>
<gene>
    <name evidence="2" type="ORF">MSLAZ_1741</name>
</gene>
<feature type="transmembrane region" description="Helical" evidence="1">
    <location>
        <begin position="57"/>
        <end position="83"/>
    </location>
</feature>